<dbReference type="InterPro" id="IPR039356">
    <property type="entry name" value="YfbR/HDDC2"/>
</dbReference>
<dbReference type="SUPFAM" id="SSF109604">
    <property type="entry name" value="HD-domain/PDEase-like"/>
    <property type="match status" value="1"/>
</dbReference>
<dbReference type="Gene3D" id="1.10.3210.10">
    <property type="entry name" value="Hypothetical protein af1432"/>
    <property type="match status" value="1"/>
</dbReference>
<reference evidence="5" key="1">
    <citation type="journal article" date="2019" name="Int. J. Syst. Evol. Microbiol.">
        <title>The Global Catalogue of Microorganisms (GCM) 10K type strain sequencing project: providing services to taxonomists for standard genome sequencing and annotation.</title>
        <authorList>
            <consortium name="The Broad Institute Genomics Platform"/>
            <consortium name="The Broad Institute Genome Sequencing Center for Infectious Disease"/>
            <person name="Wu L."/>
            <person name="Ma J."/>
        </authorList>
    </citation>
    <scope>NUCLEOTIDE SEQUENCE [LARGE SCALE GENOMIC DNA]</scope>
    <source>
        <strain evidence="5">JCM 17110</strain>
    </source>
</reference>
<dbReference type="PANTHER" id="PTHR11845:SF13">
    <property type="entry name" value="5'-DEOXYNUCLEOTIDASE HDDC2"/>
    <property type="match status" value="1"/>
</dbReference>
<dbReference type="EMBL" id="BAABCX010000009">
    <property type="protein sequence ID" value="GAA3552024.1"/>
    <property type="molecule type" value="Genomic_DNA"/>
</dbReference>
<dbReference type="PANTHER" id="PTHR11845">
    <property type="entry name" value="5'-DEOXYNUCLEOTIDASE HDDC2"/>
    <property type="match status" value="1"/>
</dbReference>
<protein>
    <submittedName>
        <fullName evidence="4">HD domain-containing protein</fullName>
    </submittedName>
</protein>
<name>A0ABP6WJZ2_9GAMM</name>
<proteinExistence type="predicted"/>
<organism evidence="4 5">
    <name type="scientific">Zobellella aerophila</name>
    <dbReference type="NCBI Taxonomy" id="870480"/>
    <lineage>
        <taxon>Bacteria</taxon>
        <taxon>Pseudomonadati</taxon>
        <taxon>Pseudomonadota</taxon>
        <taxon>Gammaproteobacteria</taxon>
        <taxon>Aeromonadales</taxon>
        <taxon>Aeromonadaceae</taxon>
        <taxon>Zobellella</taxon>
    </lineage>
</organism>
<accession>A0ABP6WJZ2</accession>
<evidence type="ECO:0000256" key="2">
    <source>
        <dbReference type="ARBA" id="ARBA00022801"/>
    </source>
</evidence>
<evidence type="ECO:0000259" key="3">
    <source>
        <dbReference type="Pfam" id="PF13023"/>
    </source>
</evidence>
<evidence type="ECO:0000313" key="4">
    <source>
        <dbReference type="EMBL" id="GAA3552024.1"/>
    </source>
</evidence>
<keyword evidence="5" id="KW-1185">Reference proteome</keyword>
<keyword evidence="2" id="KW-0378">Hydrolase</keyword>
<evidence type="ECO:0000313" key="5">
    <source>
        <dbReference type="Proteomes" id="UP001500795"/>
    </source>
</evidence>
<dbReference type="InterPro" id="IPR006674">
    <property type="entry name" value="HD_domain"/>
</dbReference>
<keyword evidence="1" id="KW-0479">Metal-binding</keyword>
<evidence type="ECO:0000256" key="1">
    <source>
        <dbReference type="ARBA" id="ARBA00022723"/>
    </source>
</evidence>
<comment type="caution">
    <text evidence="4">The sequence shown here is derived from an EMBL/GenBank/DDBJ whole genome shotgun (WGS) entry which is preliminary data.</text>
</comment>
<gene>
    <name evidence="4" type="ORF">GCM10022394_35380</name>
</gene>
<feature type="domain" description="HD" evidence="3">
    <location>
        <begin position="22"/>
        <end position="183"/>
    </location>
</feature>
<sequence>MGMNDSMMKPGLTRQLAFLLEVDKLKNVIRRNFNADDSRRENTAEHSWQIVLFAQIAFEHADHREQLDLLHIIRMLSIHDLVEIYAGDTFLFDEQANQGKYERELAAAKKIFGLLPAEQAAEYLDYWLEYETAETANAVFANAVDRILPFILNSHTQGKSWTEAGVTKTQVQDKLAIIEQASQPLWQLFNHLLDRSLEKGLLIDL</sequence>
<dbReference type="Pfam" id="PF13023">
    <property type="entry name" value="HD_3"/>
    <property type="match status" value="1"/>
</dbReference>
<dbReference type="Proteomes" id="UP001500795">
    <property type="component" value="Unassembled WGS sequence"/>
</dbReference>